<evidence type="ECO:0000313" key="1">
    <source>
        <dbReference type="EMBL" id="SEL71736.1"/>
    </source>
</evidence>
<organism evidence="1 2">
    <name type="scientific">Maribacter orientalis</name>
    <dbReference type="NCBI Taxonomy" id="228957"/>
    <lineage>
        <taxon>Bacteria</taxon>
        <taxon>Pseudomonadati</taxon>
        <taxon>Bacteroidota</taxon>
        <taxon>Flavobacteriia</taxon>
        <taxon>Flavobacteriales</taxon>
        <taxon>Flavobacteriaceae</taxon>
        <taxon>Maribacter</taxon>
    </lineage>
</organism>
<dbReference type="RefSeq" id="WP_091624504.1">
    <property type="nucleotide sequence ID" value="NZ_FNZN01000005.1"/>
</dbReference>
<evidence type="ECO:0008006" key="3">
    <source>
        <dbReference type="Google" id="ProtNLM"/>
    </source>
</evidence>
<evidence type="ECO:0000313" key="2">
    <source>
        <dbReference type="Proteomes" id="UP000198990"/>
    </source>
</evidence>
<gene>
    <name evidence="1" type="ORF">SAMN04488008_1055</name>
</gene>
<keyword evidence="2" id="KW-1185">Reference proteome</keyword>
<accession>A0A1H7SHV3</accession>
<sequence length="362" mass="42102">MQKSVIGYGSIFHKSDTAHISNISNTGFLGEHELFYAGRFAIKHVIYCILEHKAIEHIWLPEYYCPYVKNWLEQEFSAIKYYDIDPFDADAQIDWSPFSSSDLVIANNFWGLKENVLPEGERPIVIEDHSHGWLSKGCIESNADFCIASLRKTLPIPLGGIAWKPIMGNCDIPLKSLKDTSIDTEINPMLKSWDLIENAMKTKATCTNEEEKIDFLLNNSQGETLLRNTQEIVPLLKRHEDVICSNLFKDFNAYKRANLNFILKTLESSQIFKVITRDKNIPFGLLLAFKDWGLFTNFKQFLITNMIYPAELWPQNRIAQEYKFLLNIHLDFRYNEEDLEYMSNTINQWTLQQSYINTEQEL</sequence>
<dbReference type="AlphaFoldDB" id="A0A1H7SHV3"/>
<reference evidence="2" key="1">
    <citation type="submission" date="2016-10" db="EMBL/GenBank/DDBJ databases">
        <authorList>
            <person name="Varghese N."/>
            <person name="Submissions S."/>
        </authorList>
    </citation>
    <scope>NUCLEOTIDE SEQUENCE [LARGE SCALE GENOMIC DNA]</scope>
    <source>
        <strain evidence="2">DSM 16471</strain>
    </source>
</reference>
<proteinExistence type="predicted"/>
<protein>
    <recommendedName>
        <fullName evidence="3">dTDP-4-amino-4,6-dideoxygalactose transaminase</fullName>
    </recommendedName>
</protein>
<dbReference type="OrthoDB" id="8955051at2"/>
<dbReference type="STRING" id="228957.SAMN04488008_1055"/>
<name>A0A1H7SHV3_9FLAO</name>
<dbReference type="Proteomes" id="UP000198990">
    <property type="component" value="Unassembled WGS sequence"/>
</dbReference>
<dbReference type="EMBL" id="FNZN01000005">
    <property type="protein sequence ID" value="SEL71736.1"/>
    <property type="molecule type" value="Genomic_DNA"/>
</dbReference>